<feature type="domain" description="YetF-like N-terminal transmembrane" evidence="1">
    <location>
        <begin position="5"/>
        <end position="67"/>
    </location>
</feature>
<protein>
    <recommendedName>
        <fullName evidence="1">YetF-like N-terminal transmembrane domain-containing protein</fullName>
    </recommendedName>
</protein>
<organism evidence="2 3">
    <name type="scientific">Sporosarcina aquimarina</name>
    <dbReference type="NCBI Taxonomy" id="114975"/>
    <lineage>
        <taxon>Bacteria</taxon>
        <taxon>Bacillati</taxon>
        <taxon>Bacillota</taxon>
        <taxon>Bacilli</taxon>
        <taxon>Bacillales</taxon>
        <taxon>Caryophanaceae</taxon>
        <taxon>Sporosarcina</taxon>
    </lineage>
</organism>
<dbReference type="Proteomes" id="UP001280629">
    <property type="component" value="Unassembled WGS sequence"/>
</dbReference>
<dbReference type="InterPro" id="IPR048454">
    <property type="entry name" value="YetF_N"/>
</dbReference>
<dbReference type="EMBL" id="JAUBDH010000006">
    <property type="protein sequence ID" value="MDW0110495.1"/>
    <property type="molecule type" value="Genomic_DNA"/>
</dbReference>
<dbReference type="Pfam" id="PF20730">
    <property type="entry name" value="YetF_N"/>
    <property type="match status" value="1"/>
</dbReference>
<proteinExistence type="predicted"/>
<evidence type="ECO:0000259" key="1">
    <source>
        <dbReference type="Pfam" id="PF20730"/>
    </source>
</evidence>
<accession>A0ABU4G0J8</accession>
<keyword evidence="3" id="KW-1185">Reference proteome</keyword>
<reference evidence="2 3" key="1">
    <citation type="submission" date="2023-06" db="EMBL/GenBank/DDBJ databases">
        <title>Sporosarcina sp. nov., isolated from Korean traditional fermented seafood 'Jeotgal'.</title>
        <authorList>
            <person name="Yang A.-I."/>
            <person name="Shin N.-R."/>
        </authorList>
    </citation>
    <scope>NUCLEOTIDE SEQUENCE [LARGE SCALE GENOMIC DNA]</scope>
    <source>
        <strain evidence="2 3">KCTC3840</strain>
    </source>
</reference>
<evidence type="ECO:0000313" key="3">
    <source>
        <dbReference type="Proteomes" id="UP001280629"/>
    </source>
</evidence>
<sequence>MEFGMILIKLVSGFLALVICMKLTGAKGVSNLTPIDFIWSILLSEIVGNGLYDEKVKWYYVLLTLLV</sequence>
<gene>
    <name evidence="2" type="ORF">QT716_10655</name>
</gene>
<comment type="caution">
    <text evidence="2">The sequence shown here is derived from an EMBL/GenBank/DDBJ whole genome shotgun (WGS) entry which is preliminary data.</text>
</comment>
<evidence type="ECO:0000313" key="2">
    <source>
        <dbReference type="EMBL" id="MDW0110495.1"/>
    </source>
</evidence>
<name>A0ABU4G0J8_9BACL</name>